<keyword evidence="3 8" id="KW-0812">Transmembrane</keyword>
<keyword evidence="6" id="KW-0051">Antiviral defense</keyword>
<keyword evidence="5 8" id="KW-1133">Transmembrane helix</keyword>
<reference evidence="10 11" key="1">
    <citation type="submission" date="2020-03" db="EMBL/GenBank/DDBJ databases">
        <title>Whole genome shotgun sequence of Phytohabitans rumicis NBRC 108638.</title>
        <authorList>
            <person name="Komaki H."/>
            <person name="Tamura T."/>
        </authorList>
    </citation>
    <scope>NUCLEOTIDE SEQUENCE [LARGE SCALE GENOMIC DNA]</scope>
    <source>
        <strain evidence="10 11">NBRC 108638</strain>
    </source>
</reference>
<evidence type="ECO:0000256" key="3">
    <source>
        <dbReference type="ARBA" id="ARBA00022692"/>
    </source>
</evidence>
<evidence type="ECO:0000256" key="1">
    <source>
        <dbReference type="ARBA" id="ARBA00004236"/>
    </source>
</evidence>
<dbReference type="Proteomes" id="UP000482960">
    <property type="component" value="Unassembled WGS sequence"/>
</dbReference>
<sequence>MDSSPAEFAWRVHTALESWTAKVDMKASIMLAFQGGVLIFVSTSPPALVGARPGAVAGAMVLLLTAMGFAATAILPALGAVRRHRRECGQHWIYFGHLRLWQPVALESRLAVLTERDEVRALSTQLIRMSRLNWRKHRLLQGSVLLTLLAMLVMLVAVTAGWGR</sequence>
<dbReference type="AlphaFoldDB" id="A0A6V8KV39"/>
<comment type="subcellular location">
    <subcellularLocation>
        <location evidence="1">Cell membrane</location>
    </subcellularLocation>
</comment>
<keyword evidence="2" id="KW-1003">Cell membrane</keyword>
<evidence type="ECO:0000256" key="6">
    <source>
        <dbReference type="ARBA" id="ARBA00023118"/>
    </source>
</evidence>
<feature type="transmembrane region" description="Helical" evidence="8">
    <location>
        <begin position="29"/>
        <end position="49"/>
    </location>
</feature>
<proteinExistence type="predicted"/>
<comment type="caution">
    <text evidence="10">The sequence shown here is derived from an EMBL/GenBank/DDBJ whole genome shotgun (WGS) entry which is preliminary data.</text>
</comment>
<evidence type="ECO:0000256" key="2">
    <source>
        <dbReference type="ARBA" id="ARBA00022475"/>
    </source>
</evidence>
<evidence type="ECO:0000256" key="5">
    <source>
        <dbReference type="ARBA" id="ARBA00022989"/>
    </source>
</evidence>
<keyword evidence="11" id="KW-1185">Reference proteome</keyword>
<evidence type="ECO:0000259" key="9">
    <source>
        <dbReference type="Pfam" id="PF18967"/>
    </source>
</evidence>
<keyword evidence="7 8" id="KW-0472">Membrane</keyword>
<evidence type="ECO:0000256" key="4">
    <source>
        <dbReference type="ARBA" id="ARBA00022741"/>
    </source>
</evidence>
<keyword evidence="4" id="KW-0547">Nucleotide-binding</keyword>
<evidence type="ECO:0000256" key="7">
    <source>
        <dbReference type="ARBA" id="ARBA00023136"/>
    </source>
</evidence>
<dbReference type="EMBL" id="BLPG01000001">
    <property type="protein sequence ID" value="GFJ86588.1"/>
    <property type="molecule type" value="Genomic_DNA"/>
</dbReference>
<gene>
    <name evidence="10" type="ORF">Prum_002300</name>
</gene>
<accession>A0A6V8KV39</accession>
<dbReference type="GO" id="GO:0005886">
    <property type="term" value="C:plasma membrane"/>
    <property type="evidence" value="ECO:0007669"/>
    <property type="project" value="UniProtKB-SubCell"/>
</dbReference>
<feature type="transmembrane region" description="Helical" evidence="8">
    <location>
        <begin position="55"/>
        <end position="78"/>
    </location>
</feature>
<evidence type="ECO:0000313" key="10">
    <source>
        <dbReference type="EMBL" id="GFJ86588.1"/>
    </source>
</evidence>
<dbReference type="GO" id="GO:0000166">
    <property type="term" value="F:nucleotide binding"/>
    <property type="evidence" value="ECO:0007669"/>
    <property type="project" value="UniProtKB-KW"/>
</dbReference>
<evidence type="ECO:0000313" key="11">
    <source>
        <dbReference type="Proteomes" id="UP000482960"/>
    </source>
</evidence>
<protein>
    <recommendedName>
        <fullName evidence="9">Pycsar effector protein domain-containing protein</fullName>
    </recommendedName>
</protein>
<feature type="domain" description="Pycsar effector protein" evidence="9">
    <location>
        <begin position="8"/>
        <end position="158"/>
    </location>
</feature>
<dbReference type="GO" id="GO:0051607">
    <property type="term" value="P:defense response to virus"/>
    <property type="evidence" value="ECO:0007669"/>
    <property type="project" value="UniProtKB-KW"/>
</dbReference>
<name>A0A6V8KV39_9ACTN</name>
<evidence type="ECO:0000256" key="8">
    <source>
        <dbReference type="SAM" id="Phobius"/>
    </source>
</evidence>
<organism evidence="10 11">
    <name type="scientific">Phytohabitans rumicis</name>
    <dbReference type="NCBI Taxonomy" id="1076125"/>
    <lineage>
        <taxon>Bacteria</taxon>
        <taxon>Bacillati</taxon>
        <taxon>Actinomycetota</taxon>
        <taxon>Actinomycetes</taxon>
        <taxon>Micromonosporales</taxon>
        <taxon>Micromonosporaceae</taxon>
    </lineage>
</organism>
<dbReference type="InterPro" id="IPR043760">
    <property type="entry name" value="PycTM_dom"/>
</dbReference>
<dbReference type="Pfam" id="PF18967">
    <property type="entry name" value="PycTM"/>
    <property type="match status" value="1"/>
</dbReference>
<feature type="transmembrane region" description="Helical" evidence="8">
    <location>
        <begin position="139"/>
        <end position="162"/>
    </location>
</feature>
<reference evidence="10 11" key="2">
    <citation type="submission" date="2020-03" db="EMBL/GenBank/DDBJ databases">
        <authorList>
            <person name="Ichikawa N."/>
            <person name="Kimura A."/>
            <person name="Kitahashi Y."/>
            <person name="Uohara A."/>
        </authorList>
    </citation>
    <scope>NUCLEOTIDE SEQUENCE [LARGE SCALE GENOMIC DNA]</scope>
    <source>
        <strain evidence="10 11">NBRC 108638</strain>
    </source>
</reference>